<keyword evidence="3" id="KW-1185">Reference proteome</keyword>
<feature type="transmembrane region" description="Helical" evidence="1">
    <location>
        <begin position="60"/>
        <end position="84"/>
    </location>
</feature>
<name>A0A0F4PGV1_9GAMM</name>
<keyword evidence="1" id="KW-1133">Transmembrane helix</keyword>
<keyword evidence="2" id="KW-0808">Transferase</keyword>
<dbReference type="Proteomes" id="UP000033664">
    <property type="component" value="Unassembled WGS sequence"/>
</dbReference>
<evidence type="ECO:0000313" key="2">
    <source>
        <dbReference type="EMBL" id="KJY96483.1"/>
    </source>
</evidence>
<feature type="transmembrane region" description="Helical" evidence="1">
    <location>
        <begin position="394"/>
        <end position="413"/>
    </location>
</feature>
<keyword evidence="1" id="KW-0472">Membrane</keyword>
<dbReference type="GeneID" id="58230161"/>
<feature type="transmembrane region" description="Helical" evidence="1">
    <location>
        <begin position="159"/>
        <end position="179"/>
    </location>
</feature>
<reference evidence="2 3" key="1">
    <citation type="journal article" date="2015" name="BMC Genomics">
        <title>Genome mining reveals unlocked bioactive potential of marine Gram-negative bacteria.</title>
        <authorList>
            <person name="Machado H."/>
            <person name="Sonnenschein E.C."/>
            <person name="Melchiorsen J."/>
            <person name="Gram L."/>
        </authorList>
    </citation>
    <scope>NUCLEOTIDE SEQUENCE [LARGE SCALE GENOMIC DNA]</scope>
    <source>
        <strain evidence="2 3">S3137</strain>
    </source>
</reference>
<dbReference type="InterPro" id="IPR031617">
    <property type="entry name" value="PelG"/>
</dbReference>
<organism evidence="2 3">
    <name type="scientific">Pseudoalteromonas ruthenica</name>
    <dbReference type="NCBI Taxonomy" id="151081"/>
    <lineage>
        <taxon>Bacteria</taxon>
        <taxon>Pseudomonadati</taxon>
        <taxon>Pseudomonadota</taxon>
        <taxon>Gammaproteobacteria</taxon>
        <taxon>Alteromonadales</taxon>
        <taxon>Pseudoalteromonadaceae</taxon>
        <taxon>Pseudoalteromonas</taxon>
    </lineage>
</organism>
<comment type="caution">
    <text evidence="2">The sequence shown here is derived from an EMBL/GenBank/DDBJ whole genome shotgun (WGS) entry which is preliminary data.</text>
</comment>
<keyword evidence="1" id="KW-0812">Transmembrane</keyword>
<dbReference type="RefSeq" id="WP_045980605.1">
    <property type="nucleotide sequence ID" value="NZ_DJHQ01000016.1"/>
</dbReference>
<feature type="transmembrane region" description="Helical" evidence="1">
    <location>
        <begin position="21"/>
        <end position="48"/>
    </location>
</feature>
<evidence type="ECO:0000256" key="1">
    <source>
        <dbReference type="SAM" id="Phobius"/>
    </source>
</evidence>
<feature type="transmembrane region" description="Helical" evidence="1">
    <location>
        <begin position="104"/>
        <end position="124"/>
    </location>
</feature>
<accession>A0A0F4PGV1</accession>
<feature type="transmembrane region" description="Helical" evidence="1">
    <location>
        <begin position="329"/>
        <end position="348"/>
    </location>
</feature>
<sequence length="455" mass="51091">MAGIGFELRRILKKNTLLSYLEAYGLAAVVGSGPWVLSILALMIIGMISIGRVFPNTLIIQYLVLVTYMMAGSLILSGMFQLLLTRFISDRLFEGKDHKVTPNLLGCMLLVSVLGTAIGIAVLANTSLDAAVKMALLCGFVVLCNLWLIIVFLSGMKQYYRIVATLAIGYTLMVLASWLLPPYGILGLLMIFAACQGLITFVLLFFILRNYSAGSLIAFQFLNRKQAFYSLALCGLLYNLGVWVDKFVFWLHPEVSFAVIDMFRASYIYDLPIFIAYLAIIPGMAVFMLHMETDFAASNERFYQTVREGGTLESVYLLKDQMVLHCKDSLYQIFKVQGITLALLLLWSEEILTLLKIDLAYLHLLYVDLVGVSLQVILMAILNVMFYLDKRYQATALVTVMTLANLMLTELSIQLGPEVYGYGFALAMLISTVLGLVMLNRQFNRLEYETFMLQR</sequence>
<evidence type="ECO:0000313" key="3">
    <source>
        <dbReference type="Proteomes" id="UP000033664"/>
    </source>
</evidence>
<protein>
    <submittedName>
        <fullName evidence="2">Histidine kinase</fullName>
    </submittedName>
</protein>
<proteinExistence type="predicted"/>
<dbReference type="OrthoDB" id="37830at2"/>
<feature type="transmembrane region" description="Helical" evidence="1">
    <location>
        <begin position="419"/>
        <end position="439"/>
    </location>
</feature>
<dbReference type="GO" id="GO:0016301">
    <property type="term" value="F:kinase activity"/>
    <property type="evidence" value="ECO:0007669"/>
    <property type="project" value="UniProtKB-KW"/>
</dbReference>
<dbReference type="AlphaFoldDB" id="A0A0F4PGV1"/>
<dbReference type="Pfam" id="PF16933">
    <property type="entry name" value="PelG"/>
    <property type="match status" value="1"/>
</dbReference>
<dbReference type="eggNOG" id="COG4267">
    <property type="taxonomic scope" value="Bacteria"/>
</dbReference>
<dbReference type="PATRIC" id="fig|151081.8.peg.3680"/>
<feature type="transmembrane region" description="Helical" evidence="1">
    <location>
        <begin position="185"/>
        <end position="208"/>
    </location>
</feature>
<feature type="transmembrane region" description="Helical" evidence="1">
    <location>
        <begin position="130"/>
        <end position="152"/>
    </location>
</feature>
<feature type="transmembrane region" description="Helical" evidence="1">
    <location>
        <begin position="228"/>
        <end position="251"/>
    </location>
</feature>
<keyword evidence="2" id="KW-0418">Kinase</keyword>
<gene>
    <name evidence="2" type="ORF">TW72_16825</name>
</gene>
<dbReference type="EMBL" id="JXXZ01000016">
    <property type="protein sequence ID" value="KJY96483.1"/>
    <property type="molecule type" value="Genomic_DNA"/>
</dbReference>
<feature type="transmembrane region" description="Helical" evidence="1">
    <location>
        <begin position="271"/>
        <end position="291"/>
    </location>
</feature>
<feature type="transmembrane region" description="Helical" evidence="1">
    <location>
        <begin position="360"/>
        <end position="382"/>
    </location>
</feature>